<accession>W7AGW8</accession>
<gene>
    <name evidence="1" type="ORF">YYG_01650</name>
</gene>
<evidence type="ECO:0008006" key="3">
    <source>
        <dbReference type="Google" id="ProtNLM"/>
    </source>
</evidence>
<organism evidence="1 2">
    <name type="scientific">Plasmodium vinckei petteri</name>
    <dbReference type="NCBI Taxonomy" id="138298"/>
    <lineage>
        <taxon>Eukaryota</taxon>
        <taxon>Sar</taxon>
        <taxon>Alveolata</taxon>
        <taxon>Apicomplexa</taxon>
        <taxon>Aconoidasida</taxon>
        <taxon>Haemosporida</taxon>
        <taxon>Plasmodiidae</taxon>
        <taxon>Plasmodium</taxon>
        <taxon>Plasmodium (Vinckeia)</taxon>
    </lineage>
</organism>
<proteinExistence type="predicted"/>
<reference evidence="1 2" key="1">
    <citation type="submission" date="2013-02" db="EMBL/GenBank/DDBJ databases">
        <title>The Genome Sequence of Plasmodium vinckei petteri CR.</title>
        <authorList>
            <consortium name="The Broad Institute Genome Sequencing Platform"/>
            <consortium name="The Broad Institute Genome Sequencing Center for Infectious Disease"/>
            <person name="Neafsey D."/>
            <person name="Cheeseman I."/>
            <person name="Volkman S."/>
            <person name="Adams J."/>
            <person name="Walker B."/>
            <person name="Young S.K."/>
            <person name="Zeng Q."/>
            <person name="Gargeya S."/>
            <person name="Fitzgerald M."/>
            <person name="Haas B."/>
            <person name="Abouelleil A."/>
            <person name="Alvarado L."/>
            <person name="Arachchi H.M."/>
            <person name="Berlin A.M."/>
            <person name="Chapman S.B."/>
            <person name="Dewar J."/>
            <person name="Goldberg J."/>
            <person name="Griggs A."/>
            <person name="Gujja S."/>
            <person name="Hansen M."/>
            <person name="Howarth C."/>
            <person name="Imamovic A."/>
            <person name="Larimer J."/>
            <person name="McCowan C."/>
            <person name="Murphy C."/>
            <person name="Neiman D."/>
            <person name="Pearson M."/>
            <person name="Priest M."/>
            <person name="Roberts A."/>
            <person name="Saif S."/>
            <person name="Shea T."/>
            <person name="Sisk P."/>
            <person name="Sykes S."/>
            <person name="Wortman J."/>
            <person name="Nusbaum C."/>
            <person name="Birren B."/>
        </authorList>
    </citation>
    <scope>NUCLEOTIDE SEQUENCE [LARGE SCALE GENOMIC DNA]</scope>
    <source>
        <strain evidence="1 2">CR</strain>
    </source>
</reference>
<dbReference type="AlphaFoldDB" id="W7AGW8"/>
<protein>
    <recommendedName>
        <fullName evidence="3">Fam-a protein</fullName>
    </recommendedName>
</protein>
<evidence type="ECO:0000313" key="2">
    <source>
        <dbReference type="Proteomes" id="UP000030659"/>
    </source>
</evidence>
<name>W7AGW8_PLAVN</name>
<evidence type="ECO:0000313" key="1">
    <source>
        <dbReference type="EMBL" id="EUD72652.1"/>
    </source>
</evidence>
<dbReference type="Proteomes" id="UP000030659">
    <property type="component" value="Unassembled WGS sequence"/>
</dbReference>
<dbReference type="EMBL" id="KI965397">
    <property type="protein sequence ID" value="EUD72652.1"/>
    <property type="molecule type" value="Genomic_DNA"/>
</dbReference>
<sequence length="105" mass="12134">MYYLNKTIISKASIDIYGNVSGDKKKGKKAAVESKSLSKDRIDWDNVARQIVLNNKFINEFGFVIERKSDNVAITYVEYNNHHKAYPKKLSKINCRGCKVKKYQI</sequence>